<organism evidence="6 7">
    <name type="scientific">Actinomadura hallensis</name>
    <dbReference type="NCBI Taxonomy" id="337895"/>
    <lineage>
        <taxon>Bacteria</taxon>
        <taxon>Bacillati</taxon>
        <taxon>Actinomycetota</taxon>
        <taxon>Actinomycetes</taxon>
        <taxon>Streptosporangiales</taxon>
        <taxon>Thermomonosporaceae</taxon>
        <taxon>Actinomadura</taxon>
    </lineage>
</organism>
<feature type="signal peptide" evidence="4">
    <location>
        <begin position="1"/>
        <end position="35"/>
    </location>
</feature>
<accession>A0A543I7I0</accession>
<feature type="chain" id="PRO_5038839687" evidence="4">
    <location>
        <begin position="36"/>
        <end position="343"/>
    </location>
</feature>
<protein>
    <submittedName>
        <fullName evidence="6">ABC-type nitrate/sulfonate/bicarbonate transport system substrate-binding protein</fullName>
    </submittedName>
</protein>
<evidence type="ECO:0000259" key="5">
    <source>
        <dbReference type="Pfam" id="PF09084"/>
    </source>
</evidence>
<evidence type="ECO:0000256" key="4">
    <source>
        <dbReference type="SAM" id="SignalP"/>
    </source>
</evidence>
<dbReference type="PANTHER" id="PTHR30024:SF47">
    <property type="entry name" value="TAURINE-BINDING PERIPLASMIC PROTEIN"/>
    <property type="match status" value="1"/>
</dbReference>
<evidence type="ECO:0000256" key="3">
    <source>
        <dbReference type="ARBA" id="ARBA00022729"/>
    </source>
</evidence>
<keyword evidence="3 4" id="KW-0732">Signal</keyword>
<dbReference type="SUPFAM" id="SSF53850">
    <property type="entry name" value="Periplasmic binding protein-like II"/>
    <property type="match status" value="1"/>
</dbReference>
<dbReference type="GO" id="GO:0042597">
    <property type="term" value="C:periplasmic space"/>
    <property type="evidence" value="ECO:0007669"/>
    <property type="project" value="UniProtKB-SubCell"/>
</dbReference>
<evidence type="ECO:0000313" key="7">
    <source>
        <dbReference type="Proteomes" id="UP000316706"/>
    </source>
</evidence>
<reference evidence="6 7" key="1">
    <citation type="submission" date="2019-06" db="EMBL/GenBank/DDBJ databases">
        <title>Sequencing the genomes of 1000 actinobacteria strains.</title>
        <authorList>
            <person name="Klenk H.-P."/>
        </authorList>
    </citation>
    <scope>NUCLEOTIDE SEQUENCE [LARGE SCALE GENOMIC DNA]</scope>
    <source>
        <strain evidence="6 7">DSM 45043</strain>
    </source>
</reference>
<evidence type="ECO:0000313" key="6">
    <source>
        <dbReference type="EMBL" id="TQM66460.1"/>
    </source>
</evidence>
<feature type="domain" description="SsuA/THI5-like" evidence="5">
    <location>
        <begin position="66"/>
        <end position="270"/>
    </location>
</feature>
<comment type="subcellular location">
    <subcellularLocation>
        <location evidence="1">Periplasm</location>
    </subcellularLocation>
</comment>
<dbReference type="EMBL" id="VFPO01000001">
    <property type="protein sequence ID" value="TQM66460.1"/>
    <property type="molecule type" value="Genomic_DNA"/>
</dbReference>
<evidence type="ECO:0000256" key="2">
    <source>
        <dbReference type="ARBA" id="ARBA00010742"/>
    </source>
</evidence>
<sequence length="343" mass="36147">MPTTASTPPARGRTRPSRRSMAARLFAAGAATVLAASACGSPGAASGGDGGPTTVKVTTLSLCNEISVLWAQKKGIFEKNGLNVELVKAGGGAAGIAAVQGGSANLAFTNPFSTMLAMNSGVDLRWVATAYGTPKEGETPSNAILVKEDSSIEDGKDLHGKTVAVNELGGINQIIVQQFVTDAGGDPSKVKFVALPFAELAPAVASGKVDASQAPEQYSNTEGVRSIGDPYMKVGKDKHLVFAGYVGTADYVDENTESMKKFVESLKEANTAINDEANQDEKYEIEAEHCGQDAEKLAKDPENPYFADVPMDAMKQMAQILVDQKQTDKLPDVEKLVPEYSRR</sequence>
<dbReference type="Pfam" id="PF09084">
    <property type="entry name" value="NMT1"/>
    <property type="match status" value="1"/>
</dbReference>
<dbReference type="Proteomes" id="UP000316706">
    <property type="component" value="Unassembled WGS sequence"/>
</dbReference>
<keyword evidence="7" id="KW-1185">Reference proteome</keyword>
<dbReference type="InterPro" id="IPR006311">
    <property type="entry name" value="TAT_signal"/>
</dbReference>
<evidence type="ECO:0000256" key="1">
    <source>
        <dbReference type="ARBA" id="ARBA00004418"/>
    </source>
</evidence>
<dbReference type="PANTHER" id="PTHR30024">
    <property type="entry name" value="ALIPHATIC SULFONATES-BINDING PROTEIN-RELATED"/>
    <property type="match status" value="1"/>
</dbReference>
<dbReference type="AlphaFoldDB" id="A0A543I7I0"/>
<dbReference type="OrthoDB" id="5348911at2"/>
<proteinExistence type="inferred from homology"/>
<name>A0A543I7I0_9ACTN</name>
<dbReference type="InterPro" id="IPR015168">
    <property type="entry name" value="SsuA/THI5"/>
</dbReference>
<comment type="similarity">
    <text evidence="2">Belongs to the bacterial solute-binding protein SsuA/TauA family.</text>
</comment>
<comment type="caution">
    <text evidence="6">The sequence shown here is derived from an EMBL/GenBank/DDBJ whole genome shotgun (WGS) entry which is preliminary data.</text>
</comment>
<gene>
    <name evidence="6" type="ORF">FHX41_0033</name>
</gene>
<dbReference type="RefSeq" id="WP_141965537.1">
    <property type="nucleotide sequence ID" value="NZ_VFPO01000001.1"/>
</dbReference>
<dbReference type="Gene3D" id="3.40.190.10">
    <property type="entry name" value="Periplasmic binding protein-like II"/>
    <property type="match status" value="2"/>
</dbReference>
<dbReference type="PROSITE" id="PS51318">
    <property type="entry name" value="TAT"/>
    <property type="match status" value="1"/>
</dbReference>